<dbReference type="CDD" id="cd09729">
    <property type="entry name" value="Cse1_I-E"/>
    <property type="match status" value="1"/>
</dbReference>
<name>A0ABD6FIA3_9PSEU</name>
<reference evidence="2 3" key="1">
    <citation type="journal article" date="2021" name="BMC Genomics">
        <title>Genome-resolved metagenome and metatranscriptome analyses of thermophilic composting reveal key bacterial players and their metabolic interactions.</title>
        <authorList>
            <person name="Braga L.P.P."/>
            <person name="Pereira R.V."/>
            <person name="Martins L.F."/>
            <person name="Moura L.M.S."/>
            <person name="Sanchez F.B."/>
            <person name="Patane J.S.L."/>
            <person name="da Silva A.M."/>
            <person name="Setubal J.C."/>
        </authorList>
    </citation>
    <scope>NUCLEOTIDE SEQUENCE [LARGE SCALE GENOMIC DNA]</scope>
    <source>
        <strain evidence="2">ZC4RG45</strain>
    </source>
</reference>
<dbReference type="AlphaFoldDB" id="A0ABD6FIA3"/>
<feature type="region of interest" description="Disordered" evidence="1">
    <location>
        <begin position="278"/>
        <end position="299"/>
    </location>
</feature>
<evidence type="ECO:0000313" key="3">
    <source>
        <dbReference type="Proteomes" id="UP000249324"/>
    </source>
</evidence>
<dbReference type="NCBIfam" id="TIGR02547">
    <property type="entry name" value="casA_cse1"/>
    <property type="match status" value="1"/>
</dbReference>
<proteinExistence type="predicted"/>
<dbReference type="Pfam" id="PF09481">
    <property type="entry name" value="CRISPR_Cse1"/>
    <property type="match status" value="1"/>
</dbReference>
<dbReference type="Gene3D" id="1.10.132.100">
    <property type="match status" value="1"/>
</dbReference>
<accession>A0ABD6FIA3</accession>
<evidence type="ECO:0000256" key="1">
    <source>
        <dbReference type="SAM" id="MobiDB-lite"/>
    </source>
</evidence>
<gene>
    <name evidence="2" type="primary">casA</name>
    <name evidence="2" type="ORF">DIU77_012325</name>
</gene>
<organism evidence="2 3">
    <name type="scientific">Thermocrispum agreste</name>
    <dbReference type="NCBI Taxonomy" id="37925"/>
    <lineage>
        <taxon>Bacteria</taxon>
        <taxon>Bacillati</taxon>
        <taxon>Actinomycetota</taxon>
        <taxon>Actinomycetes</taxon>
        <taxon>Pseudonocardiales</taxon>
        <taxon>Pseudonocardiaceae</taxon>
        <taxon>Thermocrispum</taxon>
    </lineage>
</organism>
<dbReference type="InterPro" id="IPR013381">
    <property type="entry name" value="CRISPR-assoc_prot_Cse1"/>
</dbReference>
<sequence length="547" mass="60480">MSASDRFNLIDRPWLLVRDQTGAVREASLIDVFASAHRLSGLVGDVPTQVFATTRLLLAILHRAVEGPADLDDWEELWEAETLPAAAIEEYLRQHEHRFNLDDPEVPFFQVATLRTADDRFSDLSKLIADVPNGHPFFTTRIGTELRLEPAEAARWVVHCQAFDPSGIKSGDPADPRTKGGKGYPIGVAWSGNLGGILVTGRNLRETLLLNLIPYEFQPQEKEKADLPPWERRQDGVGVEEDNREPTGPVDLYTWQSRRIRLAWEDTPQGRVVTGVLVGNGDRRTPQNMHPFEPHTCWRRSPNQEKKLRSNVPVYMPLAHDPERLIWRGLQSMLPESGAASGADRLPATVLVWLGRLVVTGVLDRGYPVSVRTIGMKYGQQDATVAEIVDDALNMRAILFDQGAAALIGVVKQAVENSESAARAIGRLAANIELASGAGETDGPRKEATERAYGILDPLFRAWLADLGPDSVPERVLAEWHGTALRALRQLADDMVASAPPAAWTGRKDSNDRLITSIHARAWCERDLRSAFSSAPQLARQSDRSTA</sequence>
<dbReference type="Proteomes" id="UP000249324">
    <property type="component" value="Unassembled WGS sequence"/>
</dbReference>
<evidence type="ECO:0000313" key="2">
    <source>
        <dbReference type="EMBL" id="MFO7193020.1"/>
    </source>
</evidence>
<protein>
    <submittedName>
        <fullName evidence="2">Type I-E CRISPR-associated protein Cse1/CasA</fullName>
    </submittedName>
</protein>
<dbReference type="EMBL" id="QGUI02000156">
    <property type="protein sequence ID" value="MFO7193020.1"/>
    <property type="molecule type" value="Genomic_DNA"/>
</dbReference>
<comment type="caution">
    <text evidence="2">The sequence shown here is derived from an EMBL/GenBank/DDBJ whole genome shotgun (WGS) entry which is preliminary data.</text>
</comment>